<keyword evidence="1" id="KW-0560">Oxidoreductase</keyword>
<dbReference type="SUPFAM" id="SSF51735">
    <property type="entry name" value="NAD(P)-binding Rossmann-fold domains"/>
    <property type="match status" value="1"/>
</dbReference>
<dbReference type="AlphaFoldDB" id="A0A1G2CFH1"/>
<sequence length="336" mass="36533">MTKTIRVGVVGAGLIGAKRAEGILKTKKGTLVAVADTDMARAEALAKKYGAEALSDWKKLVAREDVDAVIVAVPNAFAAEIVLEALKHGKHVLCEKPFGISVKESAVMLAAAQKARKIVKVGFNHRFHAAVLKAREIFDANGIGKVLFIRSRYGHGGRKGMEKEWRFNKKVSGGGELLDQGVHIIDLARWFGGEFNEVYGSAETKFWNTDLDDNAFMVLKNGNVTATMHVSTTQWKNLFSFEIFGDLGFLAIEGRGGSYGEETLTYGKRKPEFGVPDIEVLKFPGADGSWEREWEHFAGAIEGNTGVSGSAADGLAANKLVEAVYQSSRTKKVVRL</sequence>
<dbReference type="EMBL" id="MHLA01000007">
    <property type="protein sequence ID" value="OGZ00143.1"/>
    <property type="molecule type" value="Genomic_DNA"/>
</dbReference>
<dbReference type="Gene3D" id="3.30.360.10">
    <property type="entry name" value="Dihydrodipicolinate Reductase, domain 2"/>
    <property type="match status" value="1"/>
</dbReference>
<dbReference type="Pfam" id="PF01408">
    <property type="entry name" value="GFO_IDH_MocA"/>
    <property type="match status" value="1"/>
</dbReference>
<dbReference type="Pfam" id="PF22725">
    <property type="entry name" value="GFO_IDH_MocA_C3"/>
    <property type="match status" value="1"/>
</dbReference>
<feature type="domain" description="GFO/IDH/MocA-like oxidoreductase" evidence="3">
    <location>
        <begin position="131"/>
        <end position="249"/>
    </location>
</feature>
<dbReference type="SUPFAM" id="SSF55347">
    <property type="entry name" value="Glyceraldehyde-3-phosphate dehydrogenase-like, C-terminal domain"/>
    <property type="match status" value="1"/>
</dbReference>
<reference evidence="4 5" key="1">
    <citation type="journal article" date="2016" name="Nat. Commun.">
        <title>Thousands of microbial genomes shed light on interconnected biogeochemical processes in an aquifer system.</title>
        <authorList>
            <person name="Anantharaman K."/>
            <person name="Brown C.T."/>
            <person name="Hug L.A."/>
            <person name="Sharon I."/>
            <person name="Castelle C.J."/>
            <person name="Probst A.J."/>
            <person name="Thomas B.C."/>
            <person name="Singh A."/>
            <person name="Wilkins M.J."/>
            <person name="Karaoz U."/>
            <person name="Brodie E.L."/>
            <person name="Williams K.H."/>
            <person name="Hubbard S.S."/>
            <person name="Banfield J.F."/>
        </authorList>
    </citation>
    <scope>NUCLEOTIDE SEQUENCE [LARGE SCALE GENOMIC DNA]</scope>
</reference>
<evidence type="ECO:0000313" key="4">
    <source>
        <dbReference type="EMBL" id="OGZ00143.1"/>
    </source>
</evidence>
<feature type="domain" description="Gfo/Idh/MocA-like oxidoreductase N-terminal" evidence="2">
    <location>
        <begin position="5"/>
        <end position="123"/>
    </location>
</feature>
<evidence type="ECO:0000256" key="1">
    <source>
        <dbReference type="ARBA" id="ARBA00023002"/>
    </source>
</evidence>
<evidence type="ECO:0008006" key="6">
    <source>
        <dbReference type="Google" id="ProtNLM"/>
    </source>
</evidence>
<organism evidence="4 5">
    <name type="scientific">Candidatus Liptonbacteria bacterium RIFCSPLOWO2_01_FULL_52_25</name>
    <dbReference type="NCBI Taxonomy" id="1798650"/>
    <lineage>
        <taxon>Bacteria</taxon>
        <taxon>Candidatus Liptoniibacteriota</taxon>
    </lineage>
</organism>
<proteinExistence type="predicted"/>
<dbReference type="GO" id="GO:0000166">
    <property type="term" value="F:nucleotide binding"/>
    <property type="evidence" value="ECO:0007669"/>
    <property type="project" value="InterPro"/>
</dbReference>
<name>A0A1G2CFH1_9BACT</name>
<dbReference type="Proteomes" id="UP000178880">
    <property type="component" value="Unassembled WGS sequence"/>
</dbReference>
<dbReference type="InterPro" id="IPR055170">
    <property type="entry name" value="GFO_IDH_MocA-like_dom"/>
</dbReference>
<evidence type="ECO:0000313" key="5">
    <source>
        <dbReference type="Proteomes" id="UP000178880"/>
    </source>
</evidence>
<evidence type="ECO:0000259" key="2">
    <source>
        <dbReference type="Pfam" id="PF01408"/>
    </source>
</evidence>
<dbReference type="PANTHER" id="PTHR43818:SF11">
    <property type="entry name" value="BCDNA.GH03377"/>
    <property type="match status" value="1"/>
</dbReference>
<dbReference type="STRING" id="1798650.A2945_00425"/>
<dbReference type="InterPro" id="IPR036291">
    <property type="entry name" value="NAD(P)-bd_dom_sf"/>
</dbReference>
<dbReference type="GO" id="GO:0016491">
    <property type="term" value="F:oxidoreductase activity"/>
    <property type="evidence" value="ECO:0007669"/>
    <property type="project" value="UniProtKB-KW"/>
</dbReference>
<gene>
    <name evidence="4" type="ORF">A2945_00425</name>
</gene>
<dbReference type="PANTHER" id="PTHR43818">
    <property type="entry name" value="BCDNA.GH03377"/>
    <property type="match status" value="1"/>
</dbReference>
<accession>A0A1G2CFH1</accession>
<protein>
    <recommendedName>
        <fullName evidence="6">LmbZ</fullName>
    </recommendedName>
</protein>
<dbReference type="InterPro" id="IPR000683">
    <property type="entry name" value="Gfo/Idh/MocA-like_OxRdtase_N"/>
</dbReference>
<dbReference type="Gene3D" id="3.40.50.720">
    <property type="entry name" value="NAD(P)-binding Rossmann-like Domain"/>
    <property type="match status" value="1"/>
</dbReference>
<comment type="caution">
    <text evidence="4">The sequence shown here is derived from an EMBL/GenBank/DDBJ whole genome shotgun (WGS) entry which is preliminary data.</text>
</comment>
<dbReference type="InterPro" id="IPR050463">
    <property type="entry name" value="Gfo/Idh/MocA_oxidrdct_glycsds"/>
</dbReference>
<evidence type="ECO:0000259" key="3">
    <source>
        <dbReference type="Pfam" id="PF22725"/>
    </source>
</evidence>